<dbReference type="PANTHER" id="PTHR33545:SF5">
    <property type="entry name" value="UPF0750 MEMBRANE PROTEIN YITT"/>
    <property type="match status" value="1"/>
</dbReference>
<dbReference type="InterPro" id="IPR019264">
    <property type="entry name" value="DUF2179"/>
</dbReference>
<dbReference type="CDD" id="cd16380">
    <property type="entry name" value="YitT_C"/>
    <property type="match status" value="1"/>
</dbReference>
<dbReference type="InterPro" id="IPR015867">
    <property type="entry name" value="N-reg_PII/ATP_PRibTrfase_C"/>
</dbReference>
<evidence type="ECO:0000256" key="1">
    <source>
        <dbReference type="ARBA" id="ARBA00004651"/>
    </source>
</evidence>
<dbReference type="Pfam" id="PF02588">
    <property type="entry name" value="YitT_membrane"/>
    <property type="match status" value="1"/>
</dbReference>
<keyword evidence="4 6" id="KW-1133">Transmembrane helix</keyword>
<dbReference type="Gene3D" id="3.30.70.120">
    <property type="match status" value="1"/>
</dbReference>
<dbReference type="Pfam" id="PF10035">
    <property type="entry name" value="DUF2179"/>
    <property type="match status" value="1"/>
</dbReference>
<sequence length="308" mass="33862">MGTGMIKGLKVQKDATYSNKVTLKREIMEYGASIFGTLLYAIGLNVFIVPFSLYSGGFVGISQIIRTICTDMFHMNFGNVDVSGIIFLLINIPLLFLAITIMGRRFLCKTIVTTISYTLCLTIIMIPGKPLVADALTSCIIGGIISGIGSGIVLWAGSSGGGTDILGIYFSKKYRGFSVGKLNIGMNLLIYLYCALAFNIETAIYSIIYTAVSSVVIDKLHFQNINMTAMIFTKKHDIEDIILKNLNRGVTYWDGKGAYTNTNTRVIVTVISKYEVSELKKEIEEADPEAFVILNEGIDILGNFEKRL</sequence>
<organism evidence="8 9">
    <name type="scientific">Anaeromicropila herbilytica</name>
    <dbReference type="NCBI Taxonomy" id="2785025"/>
    <lineage>
        <taxon>Bacteria</taxon>
        <taxon>Bacillati</taxon>
        <taxon>Bacillota</taxon>
        <taxon>Clostridia</taxon>
        <taxon>Lachnospirales</taxon>
        <taxon>Lachnospiraceae</taxon>
        <taxon>Anaeromicropila</taxon>
    </lineage>
</organism>
<dbReference type="Proteomes" id="UP000595897">
    <property type="component" value="Chromosome"/>
</dbReference>
<evidence type="ECO:0000256" key="6">
    <source>
        <dbReference type="SAM" id="Phobius"/>
    </source>
</evidence>
<accession>A0A7R7EJ99</accession>
<dbReference type="AlphaFoldDB" id="A0A7R7EJ99"/>
<evidence type="ECO:0000259" key="7">
    <source>
        <dbReference type="Pfam" id="PF10035"/>
    </source>
</evidence>
<protein>
    <submittedName>
        <fullName evidence="8">Membrane protein</fullName>
    </submittedName>
</protein>
<feature type="transmembrane region" description="Helical" evidence="6">
    <location>
        <begin position="30"/>
        <end position="53"/>
    </location>
</feature>
<dbReference type="GO" id="GO:0005886">
    <property type="term" value="C:plasma membrane"/>
    <property type="evidence" value="ECO:0007669"/>
    <property type="project" value="UniProtKB-SubCell"/>
</dbReference>
<keyword evidence="3 6" id="KW-0812">Transmembrane</keyword>
<dbReference type="PANTHER" id="PTHR33545">
    <property type="entry name" value="UPF0750 MEMBRANE PROTEIN YITT-RELATED"/>
    <property type="match status" value="1"/>
</dbReference>
<evidence type="ECO:0000256" key="5">
    <source>
        <dbReference type="ARBA" id="ARBA00023136"/>
    </source>
</evidence>
<gene>
    <name evidence="8" type="ORF">bsdtb5_10390</name>
</gene>
<feature type="transmembrane region" description="Helical" evidence="6">
    <location>
        <begin position="106"/>
        <end position="126"/>
    </location>
</feature>
<dbReference type="InterPro" id="IPR051461">
    <property type="entry name" value="UPF0750_membrane"/>
</dbReference>
<keyword evidence="2" id="KW-1003">Cell membrane</keyword>
<feature type="transmembrane region" description="Helical" evidence="6">
    <location>
        <begin position="82"/>
        <end position="99"/>
    </location>
</feature>
<proteinExistence type="predicted"/>
<dbReference type="KEGG" id="ahb:bsdtb5_10390"/>
<feature type="domain" description="DUF2179" evidence="7">
    <location>
        <begin position="248"/>
        <end position="302"/>
    </location>
</feature>
<reference evidence="8 9" key="1">
    <citation type="submission" date="2020-11" db="EMBL/GenBank/DDBJ databases">
        <title>Draft genome sequencing of a Lachnospiraceae strain isolated from anoxic soil subjected to BSD treatment.</title>
        <authorList>
            <person name="Uek A."/>
            <person name="Tonouchi A."/>
        </authorList>
    </citation>
    <scope>NUCLEOTIDE SEQUENCE [LARGE SCALE GENOMIC DNA]</scope>
    <source>
        <strain evidence="8 9">TB5</strain>
    </source>
</reference>
<evidence type="ECO:0000256" key="3">
    <source>
        <dbReference type="ARBA" id="ARBA00022692"/>
    </source>
</evidence>
<dbReference type="PIRSF" id="PIRSF006483">
    <property type="entry name" value="Membrane_protein_YitT"/>
    <property type="match status" value="1"/>
</dbReference>
<evidence type="ECO:0000256" key="2">
    <source>
        <dbReference type="ARBA" id="ARBA00022475"/>
    </source>
</evidence>
<evidence type="ECO:0000256" key="4">
    <source>
        <dbReference type="ARBA" id="ARBA00022989"/>
    </source>
</evidence>
<evidence type="ECO:0000313" key="9">
    <source>
        <dbReference type="Proteomes" id="UP000595897"/>
    </source>
</evidence>
<dbReference type="EMBL" id="AP024169">
    <property type="protein sequence ID" value="BCN29744.1"/>
    <property type="molecule type" value="Genomic_DNA"/>
</dbReference>
<comment type="subcellular location">
    <subcellularLocation>
        <location evidence="1">Cell membrane</location>
        <topology evidence="1">Multi-pass membrane protein</topology>
    </subcellularLocation>
</comment>
<keyword evidence="5 6" id="KW-0472">Membrane</keyword>
<dbReference type="RefSeq" id="WP_271715008.1">
    <property type="nucleotide sequence ID" value="NZ_AP024169.1"/>
</dbReference>
<evidence type="ECO:0000313" key="8">
    <source>
        <dbReference type="EMBL" id="BCN29744.1"/>
    </source>
</evidence>
<dbReference type="InterPro" id="IPR003740">
    <property type="entry name" value="YitT"/>
</dbReference>
<name>A0A7R7EJ99_9FIRM</name>
<keyword evidence="9" id="KW-1185">Reference proteome</keyword>